<evidence type="ECO:0000256" key="1">
    <source>
        <dbReference type="SAM" id="SignalP"/>
    </source>
</evidence>
<dbReference type="GO" id="GO:0005230">
    <property type="term" value="F:extracellular ligand-gated monoatomic ion channel activity"/>
    <property type="evidence" value="ECO:0007669"/>
    <property type="project" value="InterPro"/>
</dbReference>
<keyword evidence="3" id="KW-1185">Reference proteome</keyword>
<dbReference type="Gene3D" id="2.70.170.10">
    <property type="entry name" value="Neurotransmitter-gated ion-channel ligand-binding domain"/>
    <property type="match status" value="1"/>
</dbReference>
<dbReference type="Proteomes" id="UP001432322">
    <property type="component" value="Unassembled WGS sequence"/>
</dbReference>
<proteinExistence type="predicted"/>
<feature type="non-terminal residue" evidence="2">
    <location>
        <position position="146"/>
    </location>
</feature>
<name>A0AAV5WUV4_9BILA</name>
<dbReference type="InterPro" id="IPR036734">
    <property type="entry name" value="Neur_chan_lig-bd_sf"/>
</dbReference>
<dbReference type="AlphaFoldDB" id="A0AAV5WUV4"/>
<keyword evidence="1" id="KW-0732">Signal</keyword>
<feature type="signal peptide" evidence="1">
    <location>
        <begin position="1"/>
        <end position="15"/>
    </location>
</feature>
<gene>
    <name evidence="2" type="ORF">PFISCL1PPCAC_24741</name>
</gene>
<organism evidence="2 3">
    <name type="scientific">Pristionchus fissidentatus</name>
    <dbReference type="NCBI Taxonomy" id="1538716"/>
    <lineage>
        <taxon>Eukaryota</taxon>
        <taxon>Metazoa</taxon>
        <taxon>Ecdysozoa</taxon>
        <taxon>Nematoda</taxon>
        <taxon>Chromadorea</taxon>
        <taxon>Rhabditida</taxon>
        <taxon>Rhabditina</taxon>
        <taxon>Diplogasteromorpha</taxon>
        <taxon>Diplogasteroidea</taxon>
        <taxon>Neodiplogasteridae</taxon>
        <taxon>Pristionchus</taxon>
    </lineage>
</organism>
<sequence>MKLFLFLLILLTVKSQSIEDLLPDPDDSSEDVVIHRLLDPNNDTLLPSLVVSRQEDSLIRDLSLGIIGSVQLGGSEPPFHSPTESFHEDEVERALKTKFAADGTEEKLYRLLLDPERYEKDVRPTPNHRIPTNVTFGFLLNQIVEM</sequence>
<accession>A0AAV5WUV4</accession>
<reference evidence="2" key="1">
    <citation type="submission" date="2023-10" db="EMBL/GenBank/DDBJ databases">
        <title>Genome assembly of Pristionchus species.</title>
        <authorList>
            <person name="Yoshida K."/>
            <person name="Sommer R.J."/>
        </authorList>
    </citation>
    <scope>NUCLEOTIDE SEQUENCE</scope>
    <source>
        <strain evidence="2">RS5133</strain>
    </source>
</reference>
<comment type="caution">
    <text evidence="2">The sequence shown here is derived from an EMBL/GenBank/DDBJ whole genome shotgun (WGS) entry which is preliminary data.</text>
</comment>
<feature type="chain" id="PRO_5043495827" evidence="1">
    <location>
        <begin position="16"/>
        <end position="146"/>
    </location>
</feature>
<dbReference type="GO" id="GO:0016020">
    <property type="term" value="C:membrane"/>
    <property type="evidence" value="ECO:0007669"/>
    <property type="project" value="InterPro"/>
</dbReference>
<evidence type="ECO:0000313" key="3">
    <source>
        <dbReference type="Proteomes" id="UP001432322"/>
    </source>
</evidence>
<protein>
    <submittedName>
        <fullName evidence="2">Uncharacterized protein</fullName>
    </submittedName>
</protein>
<evidence type="ECO:0000313" key="2">
    <source>
        <dbReference type="EMBL" id="GMT33444.1"/>
    </source>
</evidence>
<dbReference type="EMBL" id="BTSY01000006">
    <property type="protein sequence ID" value="GMT33444.1"/>
    <property type="molecule type" value="Genomic_DNA"/>
</dbReference>